<dbReference type="RefSeq" id="WP_101335758.1">
    <property type="nucleotide sequence ID" value="NZ_PJNI01000024.1"/>
</dbReference>
<dbReference type="GO" id="GO:0009253">
    <property type="term" value="P:peptidoglycan catabolic process"/>
    <property type="evidence" value="ECO:0007669"/>
    <property type="project" value="InterPro"/>
</dbReference>
<dbReference type="SUPFAM" id="SSF55846">
    <property type="entry name" value="N-acetylmuramoyl-L-alanine amidase-like"/>
    <property type="match status" value="1"/>
</dbReference>
<evidence type="ECO:0000313" key="4">
    <source>
        <dbReference type="Proteomes" id="UP000236654"/>
    </source>
</evidence>
<accession>A0A2I0QZ23</accession>
<dbReference type="Gene3D" id="1.10.101.10">
    <property type="entry name" value="PGBD-like superfamily/PGBD"/>
    <property type="match status" value="1"/>
</dbReference>
<reference evidence="3 4" key="1">
    <citation type="submission" date="2017-12" db="EMBL/GenBank/DDBJ databases">
        <title>The draft genome sequence of Brumimicrobium saltpan LHR20.</title>
        <authorList>
            <person name="Do Z.-J."/>
            <person name="Luo H.-R."/>
        </authorList>
    </citation>
    <scope>NUCLEOTIDE SEQUENCE [LARGE SCALE GENOMIC DNA]</scope>
    <source>
        <strain evidence="3 4">LHR20</strain>
    </source>
</reference>
<feature type="domain" description="Peptidoglycan binding-like" evidence="1">
    <location>
        <begin position="9"/>
        <end position="59"/>
    </location>
</feature>
<name>A0A2I0QZ23_9FLAO</name>
<dbReference type="Pfam" id="PF01510">
    <property type="entry name" value="Amidase_2"/>
    <property type="match status" value="1"/>
</dbReference>
<comment type="caution">
    <text evidence="3">The sequence shown here is derived from an EMBL/GenBank/DDBJ whole genome shotgun (WGS) entry which is preliminary data.</text>
</comment>
<dbReference type="GO" id="GO:0008745">
    <property type="term" value="F:N-acetylmuramoyl-L-alanine amidase activity"/>
    <property type="evidence" value="ECO:0007669"/>
    <property type="project" value="InterPro"/>
</dbReference>
<dbReference type="OrthoDB" id="1523598at2"/>
<dbReference type="AlphaFoldDB" id="A0A2I0QZ23"/>
<organism evidence="3 4">
    <name type="scientific">Brumimicrobium salinarum</name>
    <dbReference type="NCBI Taxonomy" id="2058658"/>
    <lineage>
        <taxon>Bacteria</taxon>
        <taxon>Pseudomonadati</taxon>
        <taxon>Bacteroidota</taxon>
        <taxon>Flavobacteriia</taxon>
        <taxon>Flavobacteriales</taxon>
        <taxon>Crocinitomicaceae</taxon>
        <taxon>Brumimicrobium</taxon>
    </lineage>
</organism>
<dbReference type="InterPro" id="IPR036365">
    <property type="entry name" value="PGBD-like_sf"/>
</dbReference>
<evidence type="ECO:0008006" key="5">
    <source>
        <dbReference type="Google" id="ProtNLM"/>
    </source>
</evidence>
<keyword evidence="4" id="KW-1185">Reference proteome</keyword>
<dbReference type="EMBL" id="PJNI01000024">
    <property type="protein sequence ID" value="PKR79567.1"/>
    <property type="molecule type" value="Genomic_DNA"/>
</dbReference>
<evidence type="ECO:0000259" key="2">
    <source>
        <dbReference type="Pfam" id="PF01510"/>
    </source>
</evidence>
<dbReference type="SUPFAM" id="SSF47090">
    <property type="entry name" value="PGBD-like"/>
    <property type="match status" value="1"/>
</dbReference>
<dbReference type="InterPro" id="IPR036505">
    <property type="entry name" value="Amidase/PGRP_sf"/>
</dbReference>
<dbReference type="InterPro" id="IPR036366">
    <property type="entry name" value="PGBDSf"/>
</dbReference>
<dbReference type="Proteomes" id="UP000236654">
    <property type="component" value="Unassembled WGS sequence"/>
</dbReference>
<proteinExistence type="predicted"/>
<evidence type="ECO:0000313" key="3">
    <source>
        <dbReference type="EMBL" id="PKR79567.1"/>
    </source>
</evidence>
<gene>
    <name evidence="3" type="ORF">CW751_14550</name>
</gene>
<dbReference type="InterPro" id="IPR002477">
    <property type="entry name" value="Peptidoglycan-bd-like"/>
</dbReference>
<dbReference type="Pfam" id="PF01471">
    <property type="entry name" value="PG_binding_1"/>
    <property type="match status" value="1"/>
</dbReference>
<protein>
    <recommendedName>
        <fullName evidence="5">Peptidoglycan binding-like domain-containing protein</fullName>
    </recommendedName>
</protein>
<evidence type="ECO:0000259" key="1">
    <source>
        <dbReference type="Pfam" id="PF01471"/>
    </source>
</evidence>
<feature type="domain" description="N-acetylmuramoyl-L-alanine amidase" evidence="2">
    <location>
        <begin position="93"/>
        <end position="270"/>
    </location>
</feature>
<sequence>MKTLKLHSRGQEVKQLQLLLNLLPDGIFGPQTHKAVLFFQKSQNIAVDGIVGPVTWSLLCDGWEMLNNPNKEELFSEYLLPNYAYHNQPTEKKSIFLHHTAGWQNPYRVIDDWGQRPHKVATEFVIGGQSIQNDNSDHDGKILQAIPNNYWAWHLGIGNNPLHSQSIGVELCSFGRLTKGYFEKDENGKPKSITRAKNSYFTYVGQEVDPEQVEKLTEPFKGFSFYHKYSEKQLQSLKKLLHHLGNKHNIDIREGLPNLIQKKGVKAFEIVSKNMCLNTPGIWAHSNVNCSKNDISPQEGLVVMLLEL</sequence>
<dbReference type="Gene3D" id="3.40.80.10">
    <property type="entry name" value="Peptidoglycan recognition protein-like"/>
    <property type="match status" value="1"/>
</dbReference>
<dbReference type="CDD" id="cd06583">
    <property type="entry name" value="PGRP"/>
    <property type="match status" value="1"/>
</dbReference>
<dbReference type="InterPro" id="IPR002502">
    <property type="entry name" value="Amidase_domain"/>
</dbReference>